<dbReference type="InterPro" id="IPR008979">
    <property type="entry name" value="Galactose-bd-like_sf"/>
</dbReference>
<dbReference type="EMBL" id="QUAL01000152">
    <property type="protein sequence ID" value="RIQ21244.1"/>
    <property type="molecule type" value="Genomic_DNA"/>
</dbReference>
<sequence>MMFRLLVRRSVGCVAAVAVAVGLSTVCQPSPDVAAAVPPPRTPLQYVGGAATWYNPAESSVPMPQFVDWDGDAIRDVVDGGLLFRNSGTEETPVLGATGVSLPVPEPEGVLVDWDADGDHDYLGRYTLRLYRNLGSDTAPDWQNEGELLAGDDPITATFAEFNRWNLNHSPSLAYDDWDADGDRDLLIGAADRVVDGSSTIVYTEGAIVLFENVGTETAPTLATGRAISTAAGELNAPFKPMIATADWNGDGQLDVLYGDYRGDVWFAERDGAEVLPPVRILDTGDIGAWLDVADRDGDGDLDLIVTSTYGALLVENTGTVSSAILEEAGVIRMEAAGADIRVGLFESPYVVDWDGDDDHDLVVGDENGRVSVFENVSSGPVPELIDAVPVLAGGRPLNLDADDAAGSWEWGASEAAAGYTNPVVVDWDDDGDLDIITQDAQEATLWYFENAGTRTAPRYREAEAFTLGGQPFTNAWRCRVAVLDWDDDGDLDLVQAGEDNVLNVYTRDGGDLSLAVLGVAQDSAGRPVSIPSSRAGRTNLQSVDWDGDGLTDLIQAGYGSTALIWLRNVGSPGAPVFEIDYVRNADRTLYESVSNHTPKTFAVDWDHDGHLDLIDTVVWGSIMLVDGAGLAHEPVERALRRFEAEDLPVTASSGDASEIFTNPVASGGGVLHYQANAVGDHVVLGAEVPASGSYRVIAGMRVAPNRAIVQASVDGTPVGDPVDAYSPTPGYQEFDLGVATITGLHTHEIGFTVTGRNPASSTYAVYLDHIELVPVGEHLEAEVLPRASTSGDRLGVFVDAAASGGATANFQANGVGDDIDYLVDVPEAGRYDIQLGMRVARNRGIVQVSIDGVAVGDPIDPSRAAAGNVAFPVGTHTFTAAGTHRLRLEVVGRNPASTSFAVYPDYVSLLRPGHDHTVGPGGGHPADGDAR</sequence>
<dbReference type="Proteomes" id="UP000284057">
    <property type="component" value="Unassembled WGS sequence"/>
</dbReference>
<dbReference type="Pfam" id="PF13517">
    <property type="entry name" value="FG-GAP_3"/>
    <property type="match status" value="2"/>
</dbReference>
<evidence type="ECO:0000256" key="1">
    <source>
        <dbReference type="ARBA" id="ARBA00022729"/>
    </source>
</evidence>
<dbReference type="Gene3D" id="2.60.120.260">
    <property type="entry name" value="Galactose-binding domain-like"/>
    <property type="match status" value="2"/>
</dbReference>
<comment type="caution">
    <text evidence="3">The sequence shown here is derived from an EMBL/GenBank/DDBJ whole genome shotgun (WGS) entry which is preliminary data.</text>
</comment>
<dbReference type="Gene3D" id="2.130.10.130">
    <property type="entry name" value="Integrin alpha, N-terminal"/>
    <property type="match status" value="1"/>
</dbReference>
<reference evidence="3 4" key="1">
    <citation type="submission" date="2018-09" db="EMBL/GenBank/DDBJ databases">
        <title>Isolation, diversity and antifungal activity of actinobacteria from wheat.</title>
        <authorList>
            <person name="Han C."/>
        </authorList>
    </citation>
    <scope>NUCLEOTIDE SEQUENCE [LARGE SCALE GENOMIC DNA]</scope>
    <source>
        <strain evidence="3 4">NEAU-YY265</strain>
    </source>
</reference>
<dbReference type="SUPFAM" id="SSF49785">
    <property type="entry name" value="Galactose-binding domain-like"/>
    <property type="match status" value="1"/>
</dbReference>
<protein>
    <recommendedName>
        <fullName evidence="5">CBM6 domain-containing protein</fullName>
    </recommendedName>
</protein>
<name>A0A418KP82_9ACTN</name>
<dbReference type="PANTHER" id="PTHR44103:SF1">
    <property type="entry name" value="PROPROTEIN CONVERTASE P"/>
    <property type="match status" value="1"/>
</dbReference>
<feature type="signal peptide" evidence="2">
    <location>
        <begin position="1"/>
        <end position="20"/>
    </location>
</feature>
<feature type="chain" id="PRO_5038568018" description="CBM6 domain-containing protein" evidence="2">
    <location>
        <begin position="21"/>
        <end position="932"/>
    </location>
</feature>
<dbReference type="InterPro" id="IPR028994">
    <property type="entry name" value="Integrin_alpha_N"/>
</dbReference>
<evidence type="ECO:0008006" key="5">
    <source>
        <dbReference type="Google" id="ProtNLM"/>
    </source>
</evidence>
<organism evidence="3 4">
    <name type="scientific">Jiangella rhizosphaerae</name>
    <dbReference type="NCBI Taxonomy" id="2293569"/>
    <lineage>
        <taxon>Bacteria</taxon>
        <taxon>Bacillati</taxon>
        <taxon>Actinomycetota</taxon>
        <taxon>Actinomycetes</taxon>
        <taxon>Jiangellales</taxon>
        <taxon>Jiangellaceae</taxon>
        <taxon>Jiangella</taxon>
    </lineage>
</organism>
<evidence type="ECO:0000313" key="4">
    <source>
        <dbReference type="Proteomes" id="UP000284057"/>
    </source>
</evidence>
<dbReference type="SUPFAM" id="SSF69318">
    <property type="entry name" value="Integrin alpha N-terminal domain"/>
    <property type="match status" value="3"/>
</dbReference>
<dbReference type="AlphaFoldDB" id="A0A418KP82"/>
<evidence type="ECO:0000313" key="3">
    <source>
        <dbReference type="EMBL" id="RIQ21244.1"/>
    </source>
</evidence>
<accession>A0A418KP82</accession>
<dbReference type="PANTHER" id="PTHR44103">
    <property type="entry name" value="PROPROTEIN CONVERTASE P"/>
    <property type="match status" value="1"/>
</dbReference>
<keyword evidence="1 2" id="KW-0732">Signal</keyword>
<proteinExistence type="predicted"/>
<dbReference type="InterPro" id="IPR013517">
    <property type="entry name" value="FG-GAP"/>
</dbReference>
<gene>
    <name evidence="3" type="ORF">DY240_15580</name>
</gene>
<keyword evidence="4" id="KW-1185">Reference proteome</keyword>
<evidence type="ECO:0000256" key="2">
    <source>
        <dbReference type="SAM" id="SignalP"/>
    </source>
</evidence>